<dbReference type="STRING" id="631362.Thi970DRAFT_01600"/>
<organism evidence="1 2">
    <name type="scientific">Thiorhodovibrio frisius</name>
    <dbReference type="NCBI Taxonomy" id="631362"/>
    <lineage>
        <taxon>Bacteria</taxon>
        <taxon>Pseudomonadati</taxon>
        <taxon>Pseudomonadota</taxon>
        <taxon>Gammaproteobacteria</taxon>
        <taxon>Chromatiales</taxon>
        <taxon>Chromatiaceae</taxon>
        <taxon>Thiorhodovibrio</taxon>
    </lineage>
</organism>
<reference evidence="1 2" key="2">
    <citation type="submission" date="2011-11" db="EMBL/GenBank/DDBJ databases">
        <authorList>
            <consortium name="US DOE Joint Genome Institute"/>
            <person name="Lucas S."/>
            <person name="Han J."/>
            <person name="Lapidus A."/>
            <person name="Cheng J.-F."/>
            <person name="Goodwin L."/>
            <person name="Pitluck S."/>
            <person name="Peters L."/>
            <person name="Ovchinnikova G."/>
            <person name="Zhang X."/>
            <person name="Detter J.C."/>
            <person name="Han C."/>
            <person name="Tapia R."/>
            <person name="Land M."/>
            <person name="Hauser L."/>
            <person name="Kyrpides N."/>
            <person name="Ivanova N."/>
            <person name="Pagani I."/>
            <person name="Vogl K."/>
            <person name="Liu Z."/>
            <person name="Overmann J."/>
            <person name="Frigaard N.-U."/>
            <person name="Bryant D."/>
            <person name="Woyke T."/>
        </authorList>
    </citation>
    <scope>NUCLEOTIDE SEQUENCE [LARGE SCALE GENOMIC DNA]</scope>
    <source>
        <strain evidence="1 2">970</strain>
    </source>
</reference>
<dbReference type="HOGENOM" id="CLU_3085810_0_0_6"/>
<accession>H8Z178</accession>
<dbReference type="Proteomes" id="UP000002964">
    <property type="component" value="Unassembled WGS sequence"/>
</dbReference>
<reference evidence="2" key="1">
    <citation type="submission" date="2011-06" db="EMBL/GenBank/DDBJ databases">
        <authorList>
            <consortium name="US DOE Joint Genome Institute (JGI-PGF)"/>
            <person name="Lucas S."/>
            <person name="Han J."/>
            <person name="Lapidus A."/>
            <person name="Cheng J.-F."/>
            <person name="Goodwin L."/>
            <person name="Pitluck S."/>
            <person name="Peters L."/>
            <person name="Land M.L."/>
            <person name="Hauser L."/>
            <person name="Vogl K."/>
            <person name="Liu Z."/>
            <person name="Overmann J."/>
            <person name="Frigaard N.-U."/>
            <person name="Bryant D.A."/>
            <person name="Woyke T.J."/>
        </authorList>
    </citation>
    <scope>NUCLEOTIDE SEQUENCE [LARGE SCALE GENOMIC DNA]</scope>
    <source>
        <strain evidence="2">970</strain>
    </source>
</reference>
<dbReference type="EMBL" id="JH603169">
    <property type="protein sequence ID" value="EIC21393.1"/>
    <property type="molecule type" value="Genomic_DNA"/>
</dbReference>
<sequence>MMRRLAAVGLGKLGVNHPVLFGTVAASISSGMHACSNSAPASAHHSSCRLQA</sequence>
<gene>
    <name evidence="1" type="ORF">Thi970DRAFT_01600</name>
</gene>
<proteinExistence type="predicted"/>
<protein>
    <submittedName>
        <fullName evidence="1">Uncharacterized protein</fullName>
    </submittedName>
</protein>
<keyword evidence="2" id="KW-1185">Reference proteome</keyword>
<evidence type="ECO:0000313" key="2">
    <source>
        <dbReference type="Proteomes" id="UP000002964"/>
    </source>
</evidence>
<dbReference type="AlphaFoldDB" id="H8Z178"/>
<name>H8Z178_9GAMM</name>
<evidence type="ECO:0000313" key="1">
    <source>
        <dbReference type="EMBL" id="EIC21393.1"/>
    </source>
</evidence>